<dbReference type="AlphaFoldDB" id="A0A031WKM0"/>
<dbReference type="KEGG" id="pdf:CD630DERM_22160"/>
<evidence type="ECO:0000313" key="11">
    <source>
        <dbReference type="Proteomes" id="UP000372533"/>
    </source>
</evidence>
<gene>
    <name evidence="1" type="ORF">BN1096_520509</name>
    <name evidence="2" type="ORF">BN1097_630107</name>
    <name evidence="3" type="ORF">KRM00_003994</name>
    <name evidence="4" type="ORF">KRM00_004345</name>
    <name evidence="5" type="ORF">KRQ00_000365</name>
    <name evidence="6" type="ORF">KRQ00_004207</name>
    <name evidence="9" type="ORF">SAMEA1402366_01028</name>
    <name evidence="8" type="ORF">SAMEA1402399_00532</name>
    <name evidence="7" type="ORF">SAMEA3375112_00556</name>
</gene>
<evidence type="ECO:0000313" key="12">
    <source>
        <dbReference type="Proteomes" id="UP000411588"/>
    </source>
</evidence>
<reference evidence="3" key="2">
    <citation type="journal article" date="2018" name="Genome Biol.">
        <title>SKESA: strategic k-mer extension for scrupulous assemblies.</title>
        <authorList>
            <person name="Souvorov A."/>
            <person name="Agarwala R."/>
            <person name="Lipman D.J."/>
        </authorList>
    </citation>
    <scope>NUCLEOTIDE SEQUENCE</scope>
    <source>
        <strain evidence="5">Clostridioides</strain>
        <strain evidence="3">HN1000</strain>
    </source>
</reference>
<dbReference type="EMBL" id="LK932505">
    <property type="protein sequence ID" value="CDS85841.1"/>
    <property type="molecule type" value="Genomic_DNA"/>
</dbReference>
<evidence type="ECO:0000313" key="3">
    <source>
        <dbReference type="EMBL" id="HBH1544443.1"/>
    </source>
</evidence>
<name>A0A031WKM0_CLODI</name>
<dbReference type="EMBL" id="LK932402">
    <property type="protein sequence ID" value="CDS87536.1"/>
    <property type="molecule type" value="Genomic_DNA"/>
</dbReference>
<evidence type="ECO:0000313" key="4">
    <source>
        <dbReference type="EMBL" id="HBH1544742.1"/>
    </source>
</evidence>
<proteinExistence type="predicted"/>
<reference evidence="9 11" key="3">
    <citation type="submission" date="2019-04" db="EMBL/GenBank/DDBJ databases">
        <authorList>
            <consortium name="Pathogen Informatics"/>
        </authorList>
    </citation>
    <scope>NUCLEOTIDE SEQUENCE [LARGE SCALE GENOMIC DNA]</scope>
    <source>
        <strain evidence="8">Clo34</strain>
        <strain evidence="12">clo34</strain>
        <strain evidence="9">Tl291</strain>
        <strain evidence="11">tl291</strain>
        <strain evidence="7 10">VRECD0157</strain>
    </source>
</reference>
<reference evidence="3" key="4">
    <citation type="submission" date="2021-06" db="EMBL/GenBank/DDBJ databases">
        <authorList>
            <consortium name="NCBI Pathogen Detection Project"/>
        </authorList>
    </citation>
    <scope>NUCLEOTIDE SEQUENCE</scope>
    <source>
        <strain evidence="5">Clostridioides</strain>
        <strain evidence="3">HN1000</strain>
    </source>
</reference>
<dbReference type="Proteomes" id="UP000879542">
    <property type="component" value="Unassembled WGS sequence"/>
</dbReference>
<organism evidence="1">
    <name type="scientific">Clostridioides difficile</name>
    <name type="common">Peptoclostridium difficile</name>
    <dbReference type="NCBI Taxonomy" id="1496"/>
    <lineage>
        <taxon>Bacteria</taxon>
        <taxon>Bacillati</taxon>
        <taxon>Bacillota</taxon>
        <taxon>Clostridia</taxon>
        <taxon>Peptostreptococcales</taxon>
        <taxon>Peptostreptococcaceae</taxon>
        <taxon>Clostridioides</taxon>
    </lineage>
</organism>
<dbReference type="RefSeq" id="WP_003433851.1">
    <property type="nucleotide sequence ID" value="NZ_AP025558.1"/>
</dbReference>
<dbReference type="EMBL" id="CAADAN010000001">
    <property type="protein sequence ID" value="VFD29487.1"/>
    <property type="molecule type" value="Genomic_DNA"/>
</dbReference>
<evidence type="ECO:0000313" key="8">
    <source>
        <dbReference type="EMBL" id="VFD29487.1"/>
    </source>
</evidence>
<evidence type="ECO:0000313" key="7">
    <source>
        <dbReference type="EMBL" id="SJR90810.1"/>
    </source>
</evidence>
<dbReference type="PATRIC" id="fig|1496.1373.peg.2766"/>
<evidence type="ECO:0000313" key="6">
    <source>
        <dbReference type="EMBL" id="HBH2622330.1"/>
    </source>
</evidence>
<dbReference type="EMBL" id="DAEPXK010000142">
    <property type="protein sequence ID" value="HBH1544742.1"/>
    <property type="molecule type" value="Genomic_DNA"/>
</dbReference>
<sequence length="225" mass="27373">MIVIEGSDKFKIAKEYIDVEYTLFSKVTFRYEKLKFKDNAELEKIKMFKYKNGYIPNKLNLSFGYGFSSYKKQIIRETVDTLRLTEIFSSENIEDIKFIKDGTKKLEISIEKVVKFKRRKKRNYVCCYCPDMYRDIKLDKESINKIYNRKIKIEREVNIFEDEDVIINKKVLKFPKSWTKNMQKYWLSENKYPIHSTVIDDDRYKCCNVQYTKNRVIILYYIYNH</sequence>
<dbReference type="EMBL" id="FUPS01000002">
    <property type="protein sequence ID" value="SJR90810.1"/>
    <property type="molecule type" value="Genomic_DNA"/>
</dbReference>
<evidence type="ECO:0000313" key="5">
    <source>
        <dbReference type="EMBL" id="HBH2618642.1"/>
    </source>
</evidence>
<evidence type="ECO:0000313" key="10">
    <source>
        <dbReference type="Proteomes" id="UP000189137"/>
    </source>
</evidence>
<dbReference type="Proteomes" id="UP000189137">
    <property type="component" value="Unassembled WGS sequence"/>
</dbReference>
<dbReference type="EMBL" id="DAEPXK010000082">
    <property type="protein sequence ID" value="HBH1544443.1"/>
    <property type="molecule type" value="Genomic_DNA"/>
</dbReference>
<dbReference type="EMBL" id="DAEQIJ010000069">
    <property type="protein sequence ID" value="HBH2622330.1"/>
    <property type="molecule type" value="Genomic_DNA"/>
</dbReference>
<dbReference type="Proteomes" id="UP000411588">
    <property type="component" value="Unassembled WGS sequence"/>
</dbReference>
<evidence type="ECO:0000313" key="2">
    <source>
        <dbReference type="EMBL" id="CDS87536.1"/>
    </source>
</evidence>
<evidence type="ECO:0000313" key="1">
    <source>
        <dbReference type="EMBL" id="CDS85841.1"/>
    </source>
</evidence>
<dbReference type="Proteomes" id="UP000372533">
    <property type="component" value="Unassembled WGS sequence"/>
</dbReference>
<accession>A0A031WKM0</accession>
<dbReference type="Proteomes" id="UP000878956">
    <property type="component" value="Unassembled WGS sequence"/>
</dbReference>
<evidence type="ECO:0000313" key="9">
    <source>
        <dbReference type="EMBL" id="VHX99263.1"/>
    </source>
</evidence>
<reference evidence="1" key="1">
    <citation type="submission" date="2014-07" db="EMBL/GenBank/DDBJ databases">
        <authorList>
            <person name="Monot Marc"/>
        </authorList>
    </citation>
    <scope>NUCLEOTIDE SEQUENCE</scope>
    <source>
        <strain evidence="2">7032994</strain>
    </source>
</reference>
<dbReference type="EMBL" id="DAEQIJ010000001">
    <property type="protein sequence ID" value="HBH2618642.1"/>
    <property type="molecule type" value="Genomic_DNA"/>
</dbReference>
<protein>
    <submittedName>
        <fullName evidence="1">Uncharacterized protein</fullName>
    </submittedName>
</protein>
<dbReference type="GeneID" id="66354607"/>
<dbReference type="EMBL" id="CAAJVP010000003">
    <property type="protein sequence ID" value="VHX99263.1"/>
    <property type="molecule type" value="Genomic_DNA"/>
</dbReference>